<gene>
    <name evidence="2" type="ORF">BCR32DRAFT_206019</name>
</gene>
<evidence type="ECO:0000313" key="3">
    <source>
        <dbReference type="Proteomes" id="UP000193944"/>
    </source>
</evidence>
<name>A0A1Y1X1G6_9FUNG</name>
<comment type="caution">
    <text evidence="2">The sequence shown here is derived from an EMBL/GenBank/DDBJ whole genome shotgun (WGS) entry which is preliminary data.</text>
</comment>
<organism evidence="2 3">
    <name type="scientific">Anaeromyces robustus</name>
    <dbReference type="NCBI Taxonomy" id="1754192"/>
    <lineage>
        <taxon>Eukaryota</taxon>
        <taxon>Fungi</taxon>
        <taxon>Fungi incertae sedis</taxon>
        <taxon>Chytridiomycota</taxon>
        <taxon>Chytridiomycota incertae sedis</taxon>
        <taxon>Neocallimastigomycetes</taxon>
        <taxon>Neocallimastigales</taxon>
        <taxon>Neocallimastigaceae</taxon>
        <taxon>Anaeromyces</taxon>
    </lineage>
</organism>
<dbReference type="AlphaFoldDB" id="A0A1Y1X1G6"/>
<sequence>MKKEKGDKKEEKVKEKDNELNRLIAVGDIHGDYEHFISILQHANLIDEDNNWIGTDAILVQVGDIVDRGNDTFKIFDTIIKLKEQAKEKGGIIYILIGNHEMIELQGNHYYTTTYDYELFGGLEGFEEAIGPAGKYGQFMRQEMNVTMVVDDSLFVHAGIVPEYLTEGVDVINEHAREILLDTPTIEGIHQLYLQNVTHPILTDPLFDLFNRLNPLWNREYANDPEEVVCPKVEKALELTNTKRMIIGHTVQPYGKIRTRCNNKIILIDIGISRCIGGGYYGYLEILKDKQEVWARYLGRN</sequence>
<dbReference type="OrthoDB" id="5976022at2759"/>
<dbReference type="InterPro" id="IPR029052">
    <property type="entry name" value="Metallo-depent_PP-like"/>
</dbReference>
<reference evidence="2 3" key="1">
    <citation type="submission" date="2016-08" db="EMBL/GenBank/DDBJ databases">
        <title>A Parts List for Fungal Cellulosomes Revealed by Comparative Genomics.</title>
        <authorList>
            <consortium name="DOE Joint Genome Institute"/>
            <person name="Haitjema C.H."/>
            <person name="Gilmore S.P."/>
            <person name="Henske J.K."/>
            <person name="Solomon K.V."/>
            <person name="De Groot R."/>
            <person name="Kuo A."/>
            <person name="Mondo S.J."/>
            <person name="Salamov A.A."/>
            <person name="Labutti K."/>
            <person name="Zhao Z."/>
            <person name="Chiniquy J."/>
            <person name="Barry K."/>
            <person name="Brewer H.M."/>
            <person name="Purvine S.O."/>
            <person name="Wright A.T."/>
            <person name="Boxma B."/>
            <person name="Van Alen T."/>
            <person name="Hackstein J.H."/>
            <person name="Baker S.E."/>
            <person name="Grigoriev I.V."/>
            <person name="O'Malley M.A."/>
        </authorList>
    </citation>
    <scope>NUCLEOTIDE SEQUENCE [LARGE SCALE GENOMIC DNA]</scope>
    <source>
        <strain evidence="2 3">S4</strain>
    </source>
</reference>
<feature type="domain" description="Calcineurin-like phosphoesterase" evidence="1">
    <location>
        <begin position="22"/>
        <end position="252"/>
    </location>
</feature>
<dbReference type="Pfam" id="PF00149">
    <property type="entry name" value="Metallophos"/>
    <property type="match status" value="1"/>
</dbReference>
<dbReference type="PANTHER" id="PTHR46546:SF4">
    <property type="entry name" value="SHEWANELLA-LIKE PROTEIN PHOSPHATASE 1"/>
    <property type="match status" value="1"/>
</dbReference>
<dbReference type="STRING" id="1754192.A0A1Y1X1G6"/>
<evidence type="ECO:0000259" key="1">
    <source>
        <dbReference type="Pfam" id="PF00149"/>
    </source>
</evidence>
<dbReference type="Gene3D" id="3.60.21.10">
    <property type="match status" value="1"/>
</dbReference>
<reference evidence="2 3" key="2">
    <citation type="submission" date="2016-08" db="EMBL/GenBank/DDBJ databases">
        <title>Pervasive Adenine N6-methylation of Active Genes in Fungi.</title>
        <authorList>
            <consortium name="DOE Joint Genome Institute"/>
            <person name="Mondo S.J."/>
            <person name="Dannebaum R.O."/>
            <person name="Kuo R.C."/>
            <person name="Labutti K."/>
            <person name="Haridas S."/>
            <person name="Kuo A."/>
            <person name="Salamov A."/>
            <person name="Ahrendt S.R."/>
            <person name="Lipzen A."/>
            <person name="Sullivan W."/>
            <person name="Andreopoulos W.B."/>
            <person name="Clum A."/>
            <person name="Lindquist E."/>
            <person name="Daum C."/>
            <person name="Ramamoorthy G.K."/>
            <person name="Gryganskyi A."/>
            <person name="Culley D."/>
            <person name="Magnuson J.K."/>
            <person name="James T.Y."/>
            <person name="O'Malley M.A."/>
            <person name="Stajich J.E."/>
            <person name="Spatafora J.W."/>
            <person name="Visel A."/>
            <person name="Grigoriev I.V."/>
        </authorList>
    </citation>
    <scope>NUCLEOTIDE SEQUENCE [LARGE SCALE GENOMIC DNA]</scope>
    <source>
        <strain evidence="2 3">S4</strain>
    </source>
</reference>
<accession>A0A1Y1X1G6</accession>
<dbReference type="InterPro" id="IPR004843">
    <property type="entry name" value="Calcineurin-like_PHP"/>
</dbReference>
<keyword evidence="3" id="KW-1185">Reference proteome</keyword>
<proteinExistence type="predicted"/>
<dbReference type="Proteomes" id="UP000193944">
    <property type="component" value="Unassembled WGS sequence"/>
</dbReference>
<dbReference type="EMBL" id="MCFG01000184">
    <property type="protein sequence ID" value="ORX79174.1"/>
    <property type="molecule type" value="Genomic_DNA"/>
</dbReference>
<evidence type="ECO:0000313" key="2">
    <source>
        <dbReference type="EMBL" id="ORX79174.1"/>
    </source>
</evidence>
<dbReference type="GO" id="GO:0016787">
    <property type="term" value="F:hydrolase activity"/>
    <property type="evidence" value="ECO:0007669"/>
    <property type="project" value="InterPro"/>
</dbReference>
<protein>
    <submittedName>
        <fullName evidence="2">Metallo-dependent phosphatase</fullName>
    </submittedName>
</protein>
<dbReference type="PANTHER" id="PTHR46546">
    <property type="entry name" value="SHEWANELLA-LIKE PROTEIN PHOSPHATASE 1"/>
    <property type="match status" value="1"/>
</dbReference>
<dbReference type="SUPFAM" id="SSF56300">
    <property type="entry name" value="Metallo-dependent phosphatases"/>
    <property type="match status" value="1"/>
</dbReference>